<dbReference type="EMBL" id="JANPWB010000009">
    <property type="protein sequence ID" value="KAJ1156442.1"/>
    <property type="molecule type" value="Genomic_DNA"/>
</dbReference>
<reference evidence="2" key="1">
    <citation type="journal article" date="2022" name="bioRxiv">
        <title>Sequencing and chromosome-scale assembly of the giantPleurodeles waltlgenome.</title>
        <authorList>
            <person name="Brown T."/>
            <person name="Elewa A."/>
            <person name="Iarovenko S."/>
            <person name="Subramanian E."/>
            <person name="Araus A.J."/>
            <person name="Petzold A."/>
            <person name="Susuki M."/>
            <person name="Suzuki K.-i.T."/>
            <person name="Hayashi T."/>
            <person name="Toyoda A."/>
            <person name="Oliveira C."/>
            <person name="Osipova E."/>
            <person name="Leigh N.D."/>
            <person name="Simon A."/>
            <person name="Yun M.H."/>
        </authorList>
    </citation>
    <scope>NUCLEOTIDE SEQUENCE</scope>
    <source>
        <strain evidence="2">20211129_DDA</strain>
        <tissue evidence="2">Liver</tissue>
    </source>
</reference>
<feature type="region of interest" description="Disordered" evidence="1">
    <location>
        <begin position="49"/>
        <end position="73"/>
    </location>
</feature>
<comment type="caution">
    <text evidence="2">The sequence shown here is derived from an EMBL/GenBank/DDBJ whole genome shotgun (WGS) entry which is preliminary data.</text>
</comment>
<evidence type="ECO:0000313" key="3">
    <source>
        <dbReference type="Proteomes" id="UP001066276"/>
    </source>
</evidence>
<protein>
    <submittedName>
        <fullName evidence="2">Uncharacterized protein</fullName>
    </submittedName>
</protein>
<proteinExistence type="predicted"/>
<evidence type="ECO:0000313" key="2">
    <source>
        <dbReference type="EMBL" id="KAJ1156442.1"/>
    </source>
</evidence>
<dbReference type="Proteomes" id="UP001066276">
    <property type="component" value="Chromosome 5"/>
</dbReference>
<keyword evidence="3" id="KW-1185">Reference proteome</keyword>
<dbReference type="AlphaFoldDB" id="A0AAV7RXK3"/>
<organism evidence="2 3">
    <name type="scientific">Pleurodeles waltl</name>
    <name type="common">Iberian ribbed newt</name>
    <dbReference type="NCBI Taxonomy" id="8319"/>
    <lineage>
        <taxon>Eukaryota</taxon>
        <taxon>Metazoa</taxon>
        <taxon>Chordata</taxon>
        <taxon>Craniata</taxon>
        <taxon>Vertebrata</taxon>
        <taxon>Euteleostomi</taxon>
        <taxon>Amphibia</taxon>
        <taxon>Batrachia</taxon>
        <taxon>Caudata</taxon>
        <taxon>Salamandroidea</taxon>
        <taxon>Salamandridae</taxon>
        <taxon>Pleurodelinae</taxon>
        <taxon>Pleurodeles</taxon>
    </lineage>
</organism>
<sequence length="73" mass="8212">MVCGPGLRDQGPRVLPARLLPARNSPTESSVGKARSWVLTALRRTNKVQVGDWTGSQEYDNREGRQGRQHTRR</sequence>
<name>A0AAV7RXK3_PLEWA</name>
<gene>
    <name evidence="2" type="ORF">NDU88_009161</name>
</gene>
<accession>A0AAV7RXK3</accession>
<evidence type="ECO:0000256" key="1">
    <source>
        <dbReference type="SAM" id="MobiDB-lite"/>
    </source>
</evidence>